<accession>A0AAP6JEK5</accession>
<keyword evidence="1" id="KW-0472">Membrane</keyword>
<dbReference type="Proteomes" id="UP001302316">
    <property type="component" value="Unassembled WGS sequence"/>
</dbReference>
<comment type="caution">
    <text evidence="2">The sequence shown here is derived from an EMBL/GenBank/DDBJ whole genome shotgun (WGS) entry which is preliminary data.</text>
</comment>
<feature type="transmembrane region" description="Helical" evidence="1">
    <location>
        <begin position="37"/>
        <end position="55"/>
    </location>
</feature>
<dbReference type="RefSeq" id="WP_346051192.1">
    <property type="nucleotide sequence ID" value="NZ_JAYGII010000012.1"/>
</dbReference>
<protein>
    <submittedName>
        <fullName evidence="2">Uncharacterized protein</fullName>
    </submittedName>
</protein>
<dbReference type="AlphaFoldDB" id="A0AAP6JEK5"/>
<evidence type="ECO:0000256" key="1">
    <source>
        <dbReference type="SAM" id="Phobius"/>
    </source>
</evidence>
<evidence type="ECO:0000313" key="3">
    <source>
        <dbReference type="Proteomes" id="UP001302316"/>
    </source>
</evidence>
<keyword evidence="1" id="KW-0812">Transmembrane</keyword>
<sequence>MKKIIEALSILIAIVFLAGAAWGVLKVAQWVGGLDPAYAGPTIAAVIGFVGLLYGQWHSKTREIEQSHRPQKIQVYNAFFSILEKFLKNPDALAAIEGKPLPDELRDQFWALNQGLIIWASPPVIKAWLKFRKASVSGEHVLLAMDGMLRAIRKDLGNSNIGLQAGDAVKVFLSDPNELDRLLRR</sequence>
<proteinExistence type="predicted"/>
<organism evidence="2 3">
    <name type="scientific">Natronospira elongata</name>
    <dbReference type="NCBI Taxonomy" id="3110268"/>
    <lineage>
        <taxon>Bacteria</taxon>
        <taxon>Pseudomonadati</taxon>
        <taxon>Pseudomonadota</taxon>
        <taxon>Gammaproteobacteria</taxon>
        <taxon>Natronospirales</taxon>
        <taxon>Natronospiraceae</taxon>
        <taxon>Natronospira</taxon>
    </lineage>
</organism>
<name>A0AAP6JEK5_9GAMM</name>
<dbReference type="EMBL" id="JAYGII010000012">
    <property type="protein sequence ID" value="MEA5445563.1"/>
    <property type="molecule type" value="Genomic_DNA"/>
</dbReference>
<feature type="transmembrane region" description="Helical" evidence="1">
    <location>
        <begin position="7"/>
        <end position="25"/>
    </location>
</feature>
<keyword evidence="1" id="KW-1133">Transmembrane helix</keyword>
<keyword evidence="3" id="KW-1185">Reference proteome</keyword>
<evidence type="ECO:0000313" key="2">
    <source>
        <dbReference type="EMBL" id="MEA5445563.1"/>
    </source>
</evidence>
<gene>
    <name evidence="2" type="ORF">VCB98_07005</name>
</gene>
<reference evidence="2 3" key="1">
    <citation type="submission" date="2023-12" db="EMBL/GenBank/DDBJ databases">
        <title>Whole-genome sequencing of halo(alkali)philic microorganisms from hypersaline lakes.</title>
        <authorList>
            <person name="Sorokin D.Y."/>
            <person name="Merkel A.Y."/>
            <person name="Messina E."/>
            <person name="Yakimov M."/>
        </authorList>
    </citation>
    <scope>NUCLEOTIDE SEQUENCE [LARGE SCALE GENOMIC DNA]</scope>
    <source>
        <strain evidence="2 3">AB-CW1</strain>
    </source>
</reference>